<feature type="transmembrane region" description="Helical" evidence="1">
    <location>
        <begin position="82"/>
        <end position="101"/>
    </location>
</feature>
<feature type="non-terminal residue" evidence="2">
    <location>
        <position position="446"/>
    </location>
</feature>
<keyword evidence="1" id="KW-0472">Membrane</keyword>
<reference evidence="2" key="1">
    <citation type="submission" date="2018-06" db="EMBL/GenBank/DDBJ databases">
        <authorList>
            <person name="Zhirakovskaya E."/>
        </authorList>
    </citation>
    <scope>NUCLEOTIDE SEQUENCE</scope>
</reference>
<feature type="transmembrane region" description="Helical" evidence="1">
    <location>
        <begin position="328"/>
        <end position="352"/>
    </location>
</feature>
<dbReference type="Pfam" id="PF11028">
    <property type="entry name" value="TMEM260-like"/>
    <property type="match status" value="1"/>
</dbReference>
<evidence type="ECO:0000313" key="2">
    <source>
        <dbReference type="EMBL" id="VAW42682.1"/>
    </source>
</evidence>
<feature type="transmembrane region" description="Helical" evidence="1">
    <location>
        <begin position="175"/>
        <end position="195"/>
    </location>
</feature>
<dbReference type="EMBL" id="UOEU01000939">
    <property type="protein sequence ID" value="VAW42682.1"/>
    <property type="molecule type" value="Genomic_DNA"/>
</dbReference>
<keyword evidence="1" id="KW-1133">Transmembrane helix</keyword>
<feature type="transmembrane region" description="Helical" evidence="1">
    <location>
        <begin position="372"/>
        <end position="388"/>
    </location>
</feature>
<dbReference type="AlphaFoldDB" id="A0A3B0VUD8"/>
<dbReference type="PANTHER" id="PTHR16214">
    <property type="entry name" value="TRANSMEMBRANE PROTEIN 260"/>
    <property type="match status" value="1"/>
</dbReference>
<organism evidence="2">
    <name type="scientific">hydrothermal vent metagenome</name>
    <dbReference type="NCBI Taxonomy" id="652676"/>
    <lineage>
        <taxon>unclassified sequences</taxon>
        <taxon>metagenomes</taxon>
        <taxon>ecological metagenomes</taxon>
    </lineage>
</organism>
<gene>
    <name evidence="2" type="ORF">MNBD_CHLOROFLEXI01-3853</name>
</gene>
<feature type="transmembrane region" description="Helical" evidence="1">
    <location>
        <begin position="420"/>
        <end position="439"/>
    </location>
</feature>
<evidence type="ECO:0008006" key="3">
    <source>
        <dbReference type="Google" id="ProtNLM"/>
    </source>
</evidence>
<feature type="transmembrane region" description="Helical" evidence="1">
    <location>
        <begin position="202"/>
        <end position="220"/>
    </location>
</feature>
<dbReference type="InterPro" id="IPR052724">
    <property type="entry name" value="GT117_domain-containing"/>
</dbReference>
<feature type="transmembrane region" description="Helical" evidence="1">
    <location>
        <begin position="297"/>
        <end position="316"/>
    </location>
</feature>
<dbReference type="PANTHER" id="PTHR16214:SF3">
    <property type="entry name" value="TRANSMEMBRANE PROTEIN 260"/>
    <property type="match status" value="1"/>
</dbReference>
<feature type="transmembrane region" description="Helical" evidence="1">
    <location>
        <begin position="108"/>
        <end position="130"/>
    </location>
</feature>
<feature type="transmembrane region" description="Helical" evidence="1">
    <location>
        <begin position="226"/>
        <end position="242"/>
    </location>
</feature>
<proteinExistence type="predicted"/>
<dbReference type="InterPro" id="IPR021280">
    <property type="entry name" value="TMEM260-like"/>
</dbReference>
<feature type="transmembrane region" description="Helical" evidence="1">
    <location>
        <begin position="254"/>
        <end position="285"/>
    </location>
</feature>
<evidence type="ECO:0000256" key="1">
    <source>
        <dbReference type="SAM" id="Phobius"/>
    </source>
</evidence>
<protein>
    <recommendedName>
        <fullName evidence="3">DUF2723 domain-containing protein</fullName>
    </recommendedName>
</protein>
<feature type="transmembrane region" description="Helical" evidence="1">
    <location>
        <begin position="395"/>
        <end position="414"/>
    </location>
</feature>
<keyword evidence="1" id="KW-0812">Transmembrane</keyword>
<name>A0A3B0VUD8_9ZZZZ</name>
<accession>A0A3B0VUD8</accession>
<sequence length="446" mass="48945">MWLKLKNALAPKLPTLVLGLFVGRFVSEQLAFQYGSSLWVAVFVTLGCCILAIVGLSRRSLRQTWPLLLLTGYVFYPDPNPLAAATAVLLVTAVLLQKIHAPKQALKFGLFGSGLLFSILYILTLAPGLLPADSGEFQLVGATLGVAHPPGFPLYTLLSKIMSWLPTAATAAYKINLLSVLSSSATLLILYLTVFRLTRRHLGAITAVISLGTATTFWAQATTANIRSFTALFAALAIFALVRHWQEKASTDRYLILFAASLSFGFTHHLSLAFMGLIFVLFLFLIDPSFFKTPSRWKRPFLAALLGLIPLLYLPLRAGADVPGAREGLNTVSGFLNHFLALGFQGDFFYFVKPVVLWPRLQVMGNVLTFQFSPWLLAAALLGWGWLLRHNWRMGLLLGGSFGLHTLVTASYRAPQTVEYMLPAYLPVAICIGLASGYLSDFGWKQ</sequence>
<feature type="transmembrane region" description="Helical" evidence="1">
    <location>
        <begin position="37"/>
        <end position="54"/>
    </location>
</feature>